<dbReference type="PANTHER" id="PTHR46401">
    <property type="entry name" value="GLYCOSYLTRANSFERASE WBBK-RELATED"/>
    <property type="match status" value="1"/>
</dbReference>
<dbReference type="InterPro" id="IPR001296">
    <property type="entry name" value="Glyco_trans_1"/>
</dbReference>
<dbReference type="Pfam" id="PF09314">
    <property type="entry name" value="DUF1972"/>
    <property type="match status" value="2"/>
</dbReference>
<protein>
    <submittedName>
        <fullName evidence="3">DUF1972 domain-containing protein</fullName>
    </submittedName>
</protein>
<dbReference type="Pfam" id="PF00534">
    <property type="entry name" value="Glycos_transf_1"/>
    <property type="match status" value="1"/>
</dbReference>
<dbReference type="EMBL" id="WVHT01000005">
    <property type="protein sequence ID" value="MXV51724.1"/>
    <property type="molecule type" value="Genomic_DNA"/>
</dbReference>
<name>A0A7K1YAW2_9SPHI</name>
<reference evidence="3 4" key="1">
    <citation type="submission" date="2019-11" db="EMBL/GenBank/DDBJ databases">
        <title>Pedobacter sp. HMF7647 Genome sequencing and assembly.</title>
        <authorList>
            <person name="Kang H."/>
            <person name="Kim H."/>
            <person name="Joh K."/>
        </authorList>
    </citation>
    <scope>NUCLEOTIDE SEQUENCE [LARGE SCALE GENOMIC DNA]</scope>
    <source>
        <strain evidence="3 4">HMF7647</strain>
    </source>
</reference>
<organism evidence="3 4">
    <name type="scientific">Hufsiella arboris</name>
    <dbReference type="NCBI Taxonomy" id="2695275"/>
    <lineage>
        <taxon>Bacteria</taxon>
        <taxon>Pseudomonadati</taxon>
        <taxon>Bacteroidota</taxon>
        <taxon>Sphingobacteriia</taxon>
        <taxon>Sphingobacteriales</taxon>
        <taxon>Sphingobacteriaceae</taxon>
        <taxon>Hufsiella</taxon>
    </lineage>
</organism>
<evidence type="ECO:0000259" key="1">
    <source>
        <dbReference type="Pfam" id="PF00534"/>
    </source>
</evidence>
<dbReference type="GO" id="GO:0016757">
    <property type="term" value="F:glycosyltransferase activity"/>
    <property type="evidence" value="ECO:0007669"/>
    <property type="project" value="InterPro"/>
</dbReference>
<dbReference type="SUPFAM" id="SSF53756">
    <property type="entry name" value="UDP-Glycosyltransferase/glycogen phosphorylase"/>
    <property type="match status" value="1"/>
</dbReference>
<dbReference type="RefSeq" id="WP_160844906.1">
    <property type="nucleotide sequence ID" value="NZ_WVHT01000005.1"/>
</dbReference>
<accession>A0A7K1YAW2</accession>
<dbReference type="AlphaFoldDB" id="A0A7K1YAW2"/>
<evidence type="ECO:0000259" key="2">
    <source>
        <dbReference type="Pfam" id="PF09314"/>
    </source>
</evidence>
<evidence type="ECO:0000313" key="3">
    <source>
        <dbReference type="EMBL" id="MXV51724.1"/>
    </source>
</evidence>
<dbReference type="Gene3D" id="3.40.50.2000">
    <property type="entry name" value="Glycogen Phosphorylase B"/>
    <property type="match status" value="2"/>
</dbReference>
<sequence length="376" mass="42717">MKIAIIGSRGYPYVYSGYETFVKEVAERFVSQGIEVHVYCHKNLFDSFPKIVNGVHLHYVPTIEKKSLSQLVHSFLSFTHALFKSYDVWLVVNAANGPLGIIPKLMGIKTMINVDGLEWLRPKWKGLGAKYFHFAAKMSTRLYDLIITDADEMRKVYLDEFGKDSKVIAYGAPTVKDSDETLLSKWGLMNQEYYLIVGRLIPDNNADLIVKGFLKHPSSKKLVIVGDVPYADEYADGLKKLKSENLIFPGYITDNTELITLFKHCFVYIHGHKYGGTNPTMLYAMACNCAIMALNTPFNREMLDNKFGTFFDENQQAVTDAMTLLEKDNDLVSHLRSHVSEGLTEKYNWDSVAQSYINEMNKLLSNNKTAVLPEEK</sequence>
<dbReference type="Proteomes" id="UP000466586">
    <property type="component" value="Unassembled WGS sequence"/>
</dbReference>
<evidence type="ECO:0000313" key="4">
    <source>
        <dbReference type="Proteomes" id="UP000466586"/>
    </source>
</evidence>
<proteinExistence type="predicted"/>
<comment type="caution">
    <text evidence="3">The sequence shown here is derived from an EMBL/GenBank/DDBJ whole genome shotgun (WGS) entry which is preliminary data.</text>
</comment>
<feature type="domain" description="DUF1972" evidence="2">
    <location>
        <begin position="3"/>
        <end position="43"/>
    </location>
</feature>
<feature type="domain" description="Glycosyl transferase family 1" evidence="1">
    <location>
        <begin position="187"/>
        <end position="335"/>
    </location>
</feature>
<dbReference type="InterPro" id="IPR015393">
    <property type="entry name" value="DUF1972"/>
</dbReference>
<keyword evidence="4" id="KW-1185">Reference proteome</keyword>
<dbReference type="PANTHER" id="PTHR46401:SF8">
    <property type="entry name" value="BLL6006 PROTEIN"/>
    <property type="match status" value="1"/>
</dbReference>
<feature type="domain" description="DUF1972" evidence="2">
    <location>
        <begin position="106"/>
        <end position="172"/>
    </location>
</feature>
<gene>
    <name evidence="3" type="ORF">GS399_12135</name>
</gene>